<dbReference type="SMART" id="SM00490">
    <property type="entry name" value="HELICc"/>
    <property type="match status" value="1"/>
</dbReference>
<dbReference type="Gene3D" id="3.40.50.300">
    <property type="entry name" value="P-loop containing nucleotide triphosphate hydrolases"/>
    <property type="match status" value="2"/>
</dbReference>
<dbReference type="InterPro" id="IPR000330">
    <property type="entry name" value="SNF2_N"/>
</dbReference>
<evidence type="ECO:0008006" key="18">
    <source>
        <dbReference type="Google" id="ProtNLM"/>
    </source>
</evidence>
<evidence type="ECO:0000256" key="4">
    <source>
        <dbReference type="ARBA" id="ARBA00022741"/>
    </source>
</evidence>
<dbReference type="InParanoid" id="S8ECB3"/>
<evidence type="ECO:0000256" key="2">
    <source>
        <dbReference type="ARBA" id="ARBA00007025"/>
    </source>
</evidence>
<dbReference type="Gene3D" id="3.30.1740.10">
    <property type="entry name" value="Zinc finger, PARP-type"/>
    <property type="match status" value="1"/>
</dbReference>
<evidence type="ECO:0000256" key="8">
    <source>
        <dbReference type="ARBA" id="ARBA00022833"/>
    </source>
</evidence>
<feature type="domain" description="Helicase ATP-binding" evidence="15">
    <location>
        <begin position="500"/>
        <end position="685"/>
    </location>
</feature>
<feature type="region of interest" description="Disordered" evidence="12">
    <location>
        <begin position="357"/>
        <end position="391"/>
    </location>
</feature>
<dbReference type="Gene3D" id="3.40.50.10810">
    <property type="entry name" value="Tandem AAA-ATPase domain"/>
    <property type="match status" value="1"/>
</dbReference>
<dbReference type="InterPro" id="IPR036957">
    <property type="entry name" value="Znf_PARP_sf"/>
</dbReference>
<dbReference type="InterPro" id="IPR027417">
    <property type="entry name" value="P-loop_NTPase"/>
</dbReference>
<feature type="compositionally biased region" description="Polar residues" evidence="12">
    <location>
        <begin position="995"/>
        <end position="1009"/>
    </location>
</feature>
<protein>
    <recommendedName>
        <fullName evidence="18">RING-type domain-containing protein</fullName>
    </recommendedName>
</protein>
<feature type="region of interest" description="Disordered" evidence="12">
    <location>
        <begin position="98"/>
        <end position="148"/>
    </location>
</feature>
<dbReference type="InterPro" id="IPR014001">
    <property type="entry name" value="Helicase_ATP-bd"/>
</dbReference>
<accession>S8ECB3</accession>
<feature type="compositionally biased region" description="Low complexity" evidence="12">
    <location>
        <begin position="99"/>
        <end position="116"/>
    </location>
</feature>
<dbReference type="SMART" id="SM00487">
    <property type="entry name" value="DEXDc"/>
    <property type="match status" value="1"/>
</dbReference>
<dbReference type="GO" id="GO:0008094">
    <property type="term" value="F:ATP-dependent activity, acting on DNA"/>
    <property type="evidence" value="ECO:0007669"/>
    <property type="project" value="TreeGrafter"/>
</dbReference>
<dbReference type="Gene3D" id="3.30.40.10">
    <property type="entry name" value="Zinc/RING finger domain, C3HC4 (zinc finger)"/>
    <property type="match status" value="1"/>
</dbReference>
<dbReference type="SUPFAM" id="SSF57850">
    <property type="entry name" value="RING/U-box"/>
    <property type="match status" value="1"/>
</dbReference>
<dbReference type="Pfam" id="PF00176">
    <property type="entry name" value="SNF2-rel_dom"/>
    <property type="match status" value="1"/>
</dbReference>
<dbReference type="PROSITE" id="PS50064">
    <property type="entry name" value="ZF_PARP_2"/>
    <property type="match status" value="1"/>
</dbReference>
<keyword evidence="7" id="KW-0347">Helicase</keyword>
<evidence type="ECO:0000313" key="17">
    <source>
        <dbReference type="Proteomes" id="UP000015241"/>
    </source>
</evidence>
<dbReference type="SMART" id="SM00184">
    <property type="entry name" value="RING"/>
    <property type="match status" value="1"/>
</dbReference>
<dbReference type="InterPro" id="IPR001841">
    <property type="entry name" value="Znf_RING"/>
</dbReference>
<evidence type="ECO:0000256" key="7">
    <source>
        <dbReference type="ARBA" id="ARBA00022806"/>
    </source>
</evidence>
<dbReference type="SUPFAM" id="SSF57716">
    <property type="entry name" value="Glucocorticoid receptor-like (DNA-binding domain)"/>
    <property type="match status" value="1"/>
</dbReference>
<dbReference type="InterPro" id="IPR050628">
    <property type="entry name" value="SNF2_RAD54_helicase_TF"/>
</dbReference>
<dbReference type="HOGENOM" id="CLU_000315_2_5_1"/>
<dbReference type="PROSITE" id="PS00518">
    <property type="entry name" value="ZF_RING_1"/>
    <property type="match status" value="1"/>
</dbReference>
<dbReference type="OrthoDB" id="448448at2759"/>
<feature type="compositionally biased region" description="Basic and acidic residues" evidence="12">
    <location>
        <begin position="379"/>
        <end position="391"/>
    </location>
</feature>
<evidence type="ECO:0000259" key="13">
    <source>
        <dbReference type="PROSITE" id="PS50064"/>
    </source>
</evidence>
<evidence type="ECO:0000256" key="6">
    <source>
        <dbReference type="ARBA" id="ARBA00022801"/>
    </source>
</evidence>
<evidence type="ECO:0000256" key="11">
    <source>
        <dbReference type="PROSITE-ProRule" id="PRU00175"/>
    </source>
</evidence>
<keyword evidence="4" id="KW-0547">Nucleotide-binding</keyword>
<feature type="compositionally biased region" description="Polar residues" evidence="12">
    <location>
        <begin position="360"/>
        <end position="374"/>
    </location>
</feature>
<feature type="region of interest" description="Disordered" evidence="12">
    <location>
        <begin position="991"/>
        <end position="1045"/>
    </location>
</feature>
<organism evidence="16 17">
    <name type="scientific">Fomitopsis schrenkii</name>
    <name type="common">Brown rot fungus</name>
    <dbReference type="NCBI Taxonomy" id="2126942"/>
    <lineage>
        <taxon>Eukaryota</taxon>
        <taxon>Fungi</taxon>
        <taxon>Dikarya</taxon>
        <taxon>Basidiomycota</taxon>
        <taxon>Agaricomycotina</taxon>
        <taxon>Agaricomycetes</taxon>
        <taxon>Polyporales</taxon>
        <taxon>Fomitopsis</taxon>
    </lineage>
</organism>
<evidence type="ECO:0000256" key="9">
    <source>
        <dbReference type="ARBA" id="ARBA00022840"/>
    </source>
</evidence>
<feature type="compositionally biased region" description="Low complexity" evidence="12">
    <location>
        <begin position="124"/>
        <end position="148"/>
    </location>
</feature>
<feature type="domain" description="RING-type" evidence="14">
    <location>
        <begin position="849"/>
        <end position="887"/>
    </location>
</feature>
<dbReference type="SUPFAM" id="SSF52540">
    <property type="entry name" value="P-loop containing nucleoside triphosphate hydrolases"/>
    <property type="match status" value="3"/>
</dbReference>
<dbReference type="EMBL" id="KE504134">
    <property type="protein sequence ID" value="EPT02607.1"/>
    <property type="molecule type" value="Genomic_DNA"/>
</dbReference>
<dbReference type="InterPro" id="IPR014905">
    <property type="entry name" value="HIRAN"/>
</dbReference>
<evidence type="ECO:0000256" key="1">
    <source>
        <dbReference type="ARBA" id="ARBA00004123"/>
    </source>
</evidence>
<dbReference type="InterPro" id="IPR038718">
    <property type="entry name" value="SNF2-like_sf"/>
</dbReference>
<evidence type="ECO:0000259" key="14">
    <source>
        <dbReference type="PROSITE" id="PS50089"/>
    </source>
</evidence>
<feature type="region of interest" description="Disordered" evidence="12">
    <location>
        <begin position="889"/>
        <end position="922"/>
    </location>
</feature>
<dbReference type="eggNOG" id="KOG1001">
    <property type="taxonomic scope" value="Eukaryota"/>
</dbReference>
<comment type="similarity">
    <text evidence="2">Belongs to the SNF2/RAD54 helicase family.</text>
</comment>
<dbReference type="CDD" id="cd18793">
    <property type="entry name" value="SF2_C_SNF"/>
    <property type="match status" value="1"/>
</dbReference>
<dbReference type="Pfam" id="PF00645">
    <property type="entry name" value="zf-PARP"/>
    <property type="match status" value="1"/>
</dbReference>
<feature type="region of interest" description="Disordered" evidence="12">
    <location>
        <begin position="1"/>
        <end position="23"/>
    </location>
</feature>
<evidence type="ECO:0000256" key="5">
    <source>
        <dbReference type="ARBA" id="ARBA00022771"/>
    </source>
</evidence>
<evidence type="ECO:0000256" key="3">
    <source>
        <dbReference type="ARBA" id="ARBA00022723"/>
    </source>
</evidence>
<feature type="region of interest" description="Disordered" evidence="12">
    <location>
        <begin position="275"/>
        <end position="316"/>
    </location>
</feature>
<dbReference type="InterPro" id="IPR049730">
    <property type="entry name" value="SNF2/RAD54-like_C"/>
</dbReference>
<sequence>MSTTHTFEYSKSSRAKCHGPPPCKGSPIALGDLRYGQVKLGAYGETVEWRHWGCVTPDILEKLSRAQLERIPTFNALRQEDQGKIRLAVGLRRIDPADVPATSTGVGAGASAPGPSQKKRKAAFEAAMAASQPSMSQPSASQPPASQPLRRLSDRFEEEQNNAVIDVDDALDELYCMVKVPVVGLQYYTGLVGTGEEVRLVREPHNKFDRNAIQVKNIGGIQVGHVKREYAARLAPLLDQGLITVEGVMQEGNCTTVKIYGSGNQRATLEPKLTWATPGQRGFPQRNGTGTTQIPGAPLRSVGVPPASQSSAARVGGRPAAYGGYGGHGGQGAYGGYGGPSAYGGYGGQPAYGGYGAHPVSSQSGHAQPVSQVSPAELAAREAAARKQAEEMAKSAELRQILNNLEKVDDEGRRSSLLDTLCSVADVLELPEHPSPPSLRSGDLKVNLLKHQSQGLQWCVEREYPVLPKKETDKPVQFWQVKKLNGKSVYFNVATKTPQQAPPFLGRGALCADSMGLGKTLTMLALVLATKSDVPPDFSNTTLIVVPLSVLSNWEKQIEDHVQPGALTSCVYYGATRAMTTEDLKKYDIVITTYQTVTNEHADASVAPAGDDGSTKKKRKTQGSLFQLSWKRVVLDEGHNIRNPRTKMAKAVCALNAQRRWVLTGTPIINSPKDLGTILTFLRICHPLDNEDMFKRLILRPLKDGDNNGAELLRAVMSHVCIRRTKEMQDKDGKTLVPLPPVDITVMPVTLTGKARELYDAVEELSGDRISNLVDKHGQNSAVVTSNILSLLTRLRQIVLHPGLVPRNYLEQLRIVEAQEDVPTRQLNAEDRARLQALLAQGIEDNEECPVCFGILRDPRITSCAHMFCLECISTVVARDQKCPMDRRPLTLGDLTEPPPPTELTQAPIRQDDDEDEDVDDLRSGSSAKIDELIHLLQLTPDTEKSLVFSQFTSFLDKIAEALERAGIPYIRFDGKMSARRRQEAIARFSVPLDGSSSSPMPTATTGAPTSRGRATPPASQESDNLPARRTRKSTAAAYVEGDAAMDDDNADADYTFVDDGDDHDFIDDADDDEAPRRKSKSKKGKGKAKKQTRISAAPPSTSTYLDGSAFGTEVNPKVMLLSLKAGALGLNLTVANNVYLWWQEGIESQAIDRCNRIGQTKPVHVYQLIAENTVESKVIDIQEKKKKLIDHAFSGIKNKEAQRMKKQARLQDLVALFSRRRAAQSETNEASEGRQSTLDEWHQ</sequence>
<feature type="compositionally biased region" description="Polar residues" evidence="12">
    <location>
        <begin position="1225"/>
        <end position="1237"/>
    </location>
</feature>
<keyword evidence="3" id="KW-0479">Metal-binding</keyword>
<dbReference type="Pfam" id="PF13923">
    <property type="entry name" value="zf-C3HC4_2"/>
    <property type="match status" value="1"/>
</dbReference>
<dbReference type="AlphaFoldDB" id="S8ECB3"/>
<feature type="compositionally biased region" description="Basic residues" evidence="12">
    <location>
        <begin position="1078"/>
        <end position="1093"/>
    </location>
</feature>
<evidence type="ECO:0000259" key="15">
    <source>
        <dbReference type="PROSITE" id="PS51192"/>
    </source>
</evidence>
<dbReference type="InterPro" id="IPR001650">
    <property type="entry name" value="Helicase_C-like"/>
</dbReference>
<dbReference type="GO" id="GO:0006281">
    <property type="term" value="P:DNA repair"/>
    <property type="evidence" value="ECO:0007669"/>
    <property type="project" value="TreeGrafter"/>
</dbReference>
<feature type="compositionally biased region" description="Polar residues" evidence="12">
    <location>
        <begin position="1"/>
        <end position="12"/>
    </location>
</feature>
<evidence type="ECO:0000256" key="10">
    <source>
        <dbReference type="ARBA" id="ARBA00023242"/>
    </source>
</evidence>
<dbReference type="InterPro" id="IPR001510">
    <property type="entry name" value="Znf_PARP"/>
</dbReference>
<dbReference type="STRING" id="743788.S8ECB3"/>
<dbReference type="Pfam" id="PF08797">
    <property type="entry name" value="HIRAN"/>
    <property type="match status" value="1"/>
</dbReference>
<feature type="region of interest" description="Disordered" evidence="12">
    <location>
        <begin position="1065"/>
        <end position="1108"/>
    </location>
</feature>
<keyword evidence="9" id="KW-0067">ATP-binding</keyword>
<feature type="region of interest" description="Disordered" evidence="12">
    <location>
        <begin position="1222"/>
        <end position="1244"/>
    </location>
</feature>
<dbReference type="InterPro" id="IPR017907">
    <property type="entry name" value="Znf_RING_CS"/>
</dbReference>
<proteinExistence type="inferred from homology"/>
<reference evidence="16 17" key="1">
    <citation type="journal article" date="2012" name="Science">
        <title>The Paleozoic origin of enzymatic lignin decomposition reconstructed from 31 fungal genomes.</title>
        <authorList>
            <person name="Floudas D."/>
            <person name="Binder M."/>
            <person name="Riley R."/>
            <person name="Barry K."/>
            <person name="Blanchette R.A."/>
            <person name="Henrissat B."/>
            <person name="Martinez A.T."/>
            <person name="Otillar R."/>
            <person name="Spatafora J.W."/>
            <person name="Yadav J.S."/>
            <person name="Aerts A."/>
            <person name="Benoit I."/>
            <person name="Boyd A."/>
            <person name="Carlson A."/>
            <person name="Copeland A."/>
            <person name="Coutinho P.M."/>
            <person name="de Vries R.P."/>
            <person name="Ferreira P."/>
            <person name="Findley K."/>
            <person name="Foster B."/>
            <person name="Gaskell J."/>
            <person name="Glotzer D."/>
            <person name="Gorecki P."/>
            <person name="Heitman J."/>
            <person name="Hesse C."/>
            <person name="Hori C."/>
            <person name="Igarashi K."/>
            <person name="Jurgens J.A."/>
            <person name="Kallen N."/>
            <person name="Kersten P."/>
            <person name="Kohler A."/>
            <person name="Kuees U."/>
            <person name="Kumar T.K.A."/>
            <person name="Kuo A."/>
            <person name="LaButti K."/>
            <person name="Larrondo L.F."/>
            <person name="Lindquist E."/>
            <person name="Ling A."/>
            <person name="Lombard V."/>
            <person name="Lucas S."/>
            <person name="Lundell T."/>
            <person name="Martin R."/>
            <person name="McLaughlin D.J."/>
            <person name="Morgenstern I."/>
            <person name="Morin E."/>
            <person name="Murat C."/>
            <person name="Nagy L.G."/>
            <person name="Nolan M."/>
            <person name="Ohm R.A."/>
            <person name="Patyshakuliyeva A."/>
            <person name="Rokas A."/>
            <person name="Ruiz-Duenas F.J."/>
            <person name="Sabat G."/>
            <person name="Salamov A."/>
            <person name="Samejima M."/>
            <person name="Schmutz J."/>
            <person name="Slot J.C."/>
            <person name="St John F."/>
            <person name="Stenlid J."/>
            <person name="Sun H."/>
            <person name="Sun S."/>
            <person name="Syed K."/>
            <person name="Tsang A."/>
            <person name="Wiebenga A."/>
            <person name="Young D."/>
            <person name="Pisabarro A."/>
            <person name="Eastwood D.C."/>
            <person name="Martin F."/>
            <person name="Cullen D."/>
            <person name="Grigoriev I.V."/>
            <person name="Hibbett D.S."/>
        </authorList>
    </citation>
    <scope>NUCLEOTIDE SEQUENCE</scope>
    <source>
        <strain evidence="17">FP-58527</strain>
    </source>
</reference>
<keyword evidence="6" id="KW-0378">Hydrolase</keyword>
<name>S8ECB3_FOMSC</name>
<dbReference type="GO" id="GO:0016818">
    <property type="term" value="F:hydrolase activity, acting on acid anhydrides, in phosphorus-containing anhydrides"/>
    <property type="evidence" value="ECO:0007669"/>
    <property type="project" value="InterPro"/>
</dbReference>
<keyword evidence="8" id="KW-0862">Zinc</keyword>
<dbReference type="SMART" id="SM01336">
    <property type="entry name" value="zf-PARP"/>
    <property type="match status" value="1"/>
</dbReference>
<feature type="domain" description="PARP-type" evidence="13">
    <location>
        <begin position="5"/>
        <end position="86"/>
    </location>
</feature>
<dbReference type="SMART" id="SM00910">
    <property type="entry name" value="HIRAN"/>
    <property type="match status" value="1"/>
</dbReference>
<dbReference type="PANTHER" id="PTHR45626">
    <property type="entry name" value="TRANSCRIPTION TERMINATION FACTOR 2-RELATED"/>
    <property type="match status" value="1"/>
</dbReference>
<dbReference type="Pfam" id="PF00271">
    <property type="entry name" value="Helicase_C"/>
    <property type="match status" value="1"/>
</dbReference>
<dbReference type="GO" id="GO:0004386">
    <property type="term" value="F:helicase activity"/>
    <property type="evidence" value="ECO:0007669"/>
    <property type="project" value="UniProtKB-KW"/>
</dbReference>
<dbReference type="Proteomes" id="UP000015241">
    <property type="component" value="Unassembled WGS sequence"/>
</dbReference>
<gene>
    <name evidence="16" type="ORF">FOMPIDRAFT_1029209</name>
</gene>
<feature type="compositionally biased region" description="Acidic residues" evidence="12">
    <location>
        <begin position="1065"/>
        <end position="1074"/>
    </location>
</feature>
<keyword evidence="10" id="KW-0539">Nucleus</keyword>
<dbReference type="GO" id="GO:0008270">
    <property type="term" value="F:zinc ion binding"/>
    <property type="evidence" value="ECO:0007669"/>
    <property type="project" value="UniProtKB-KW"/>
</dbReference>
<dbReference type="GO" id="GO:0005524">
    <property type="term" value="F:ATP binding"/>
    <property type="evidence" value="ECO:0007669"/>
    <property type="project" value="UniProtKB-KW"/>
</dbReference>
<dbReference type="GO" id="GO:0003677">
    <property type="term" value="F:DNA binding"/>
    <property type="evidence" value="ECO:0007669"/>
    <property type="project" value="InterPro"/>
</dbReference>
<comment type="subcellular location">
    <subcellularLocation>
        <location evidence="1">Nucleus</location>
    </subcellularLocation>
</comment>
<dbReference type="PANTHER" id="PTHR45626:SF17">
    <property type="entry name" value="HELICASE-LIKE TRANSCRIPTION FACTOR"/>
    <property type="match status" value="1"/>
</dbReference>
<keyword evidence="17" id="KW-1185">Reference proteome</keyword>
<dbReference type="InterPro" id="IPR013083">
    <property type="entry name" value="Znf_RING/FYVE/PHD"/>
</dbReference>
<dbReference type="Gene3D" id="3.30.70.2330">
    <property type="match status" value="1"/>
</dbReference>
<keyword evidence="5 11" id="KW-0863">Zinc-finger</keyword>
<evidence type="ECO:0000256" key="12">
    <source>
        <dbReference type="SAM" id="MobiDB-lite"/>
    </source>
</evidence>
<dbReference type="PROSITE" id="PS51192">
    <property type="entry name" value="HELICASE_ATP_BIND_1"/>
    <property type="match status" value="1"/>
</dbReference>
<evidence type="ECO:0000313" key="16">
    <source>
        <dbReference type="EMBL" id="EPT02607.1"/>
    </source>
</evidence>
<dbReference type="GO" id="GO:0005634">
    <property type="term" value="C:nucleus"/>
    <property type="evidence" value="ECO:0007669"/>
    <property type="project" value="UniProtKB-SubCell"/>
</dbReference>
<dbReference type="PROSITE" id="PS50089">
    <property type="entry name" value="ZF_RING_2"/>
    <property type="match status" value="1"/>
</dbReference>